<dbReference type="InterPro" id="IPR011250">
    <property type="entry name" value="OMP/PagP_B-barrel"/>
</dbReference>
<feature type="chain" id="PRO_5016286249" evidence="1">
    <location>
        <begin position="21"/>
        <end position="199"/>
    </location>
</feature>
<accession>A0A317EIE1</accession>
<organism evidence="2 3">
    <name type="scientific">Pedobacter yonginense</name>
    <dbReference type="NCBI Taxonomy" id="651869"/>
    <lineage>
        <taxon>Bacteria</taxon>
        <taxon>Pseudomonadati</taxon>
        <taxon>Bacteroidota</taxon>
        <taxon>Sphingobacteriia</taxon>
        <taxon>Sphingobacteriales</taxon>
        <taxon>Sphingobacteriaceae</taxon>
        <taxon>Pedobacter</taxon>
    </lineage>
</organism>
<dbReference type="RefSeq" id="WP_109926910.1">
    <property type="nucleotide sequence ID" value="NZ_QGNZ01000004.1"/>
</dbReference>
<gene>
    <name evidence="2" type="ORF">DHW03_16315</name>
</gene>
<name>A0A317EIE1_9SPHI</name>
<evidence type="ECO:0000313" key="3">
    <source>
        <dbReference type="Proteomes" id="UP000245379"/>
    </source>
</evidence>
<dbReference type="Gene3D" id="2.40.160.20">
    <property type="match status" value="1"/>
</dbReference>
<evidence type="ECO:0000313" key="2">
    <source>
        <dbReference type="EMBL" id="PWS26344.1"/>
    </source>
</evidence>
<keyword evidence="3" id="KW-1185">Reference proteome</keyword>
<proteinExistence type="predicted"/>
<dbReference type="AlphaFoldDB" id="A0A317EIE1"/>
<comment type="caution">
    <text evidence="2">The sequence shown here is derived from an EMBL/GenBank/DDBJ whole genome shotgun (WGS) entry which is preliminary data.</text>
</comment>
<sequence length="199" mass="21242">MKKILLSLITVAGLAYGANAQTEKGKVIVGGNLTLWSAKTTSAQKADVTFNLVPSVGYFVSNDLALGTGVGYMSQKMVSALTLKNGFEVSPFARHYVKLNDQFKFFAELGVPMVFGKQKTVAANGDVQAKVADLTMVGVKLAPGFAFFPNKKVAIEVSVDGIGYQHEGMKSVAGVKTSTNSFGINVDTFMPKLGLMFHF</sequence>
<reference evidence="2 3" key="1">
    <citation type="submission" date="2018-05" db="EMBL/GenBank/DDBJ databases">
        <title>Pedobacter paludis sp. nov., isolated from wetland soil.</title>
        <authorList>
            <person name="Zhang Y."/>
            <person name="Wang G."/>
        </authorList>
    </citation>
    <scope>NUCLEOTIDE SEQUENCE [LARGE SCALE GENOMIC DNA]</scope>
    <source>
        <strain evidence="2 3">KCTC22721</strain>
    </source>
</reference>
<dbReference type="OrthoDB" id="945117at2"/>
<evidence type="ECO:0000256" key="1">
    <source>
        <dbReference type="SAM" id="SignalP"/>
    </source>
</evidence>
<keyword evidence="1" id="KW-0732">Signal</keyword>
<dbReference type="EMBL" id="QGNZ01000004">
    <property type="protein sequence ID" value="PWS26344.1"/>
    <property type="molecule type" value="Genomic_DNA"/>
</dbReference>
<dbReference type="SUPFAM" id="SSF56925">
    <property type="entry name" value="OMPA-like"/>
    <property type="match status" value="1"/>
</dbReference>
<protein>
    <submittedName>
        <fullName evidence="2">Uncharacterized protein</fullName>
    </submittedName>
</protein>
<feature type="signal peptide" evidence="1">
    <location>
        <begin position="1"/>
        <end position="20"/>
    </location>
</feature>
<dbReference type="Proteomes" id="UP000245379">
    <property type="component" value="Unassembled WGS sequence"/>
</dbReference>